<evidence type="ECO:0000256" key="2">
    <source>
        <dbReference type="ARBA" id="ARBA00023128"/>
    </source>
</evidence>
<dbReference type="Proteomes" id="UP001295740">
    <property type="component" value="Unassembled WGS sequence"/>
</dbReference>
<reference evidence="4" key="1">
    <citation type="submission" date="2023-10" db="EMBL/GenBank/DDBJ databases">
        <authorList>
            <person name="Hackl T."/>
        </authorList>
    </citation>
    <scope>NUCLEOTIDE SEQUENCE</scope>
</reference>
<dbReference type="PANTHER" id="PTHR37984:SF5">
    <property type="entry name" value="PROTEIN NYNRIN-LIKE"/>
    <property type="match status" value="1"/>
</dbReference>
<dbReference type="CDD" id="cd00303">
    <property type="entry name" value="retropepsin_like"/>
    <property type="match status" value="1"/>
</dbReference>
<dbReference type="InterPro" id="IPR041588">
    <property type="entry name" value="Integrase_H2C2"/>
</dbReference>
<keyword evidence="2" id="KW-0496">Mitochondrion</keyword>
<comment type="subcellular location">
    <subcellularLocation>
        <location evidence="1">Mitochondrion</location>
    </subcellularLocation>
</comment>
<dbReference type="InterPro" id="IPR043502">
    <property type="entry name" value="DNA/RNA_pol_sf"/>
</dbReference>
<dbReference type="Pfam" id="PF17921">
    <property type="entry name" value="Integrase_H2C2"/>
    <property type="match status" value="1"/>
</dbReference>
<sequence>MAEKLVNRVGAKMERLDKPLMLSDFNGAATARATHQIRVTFEIDGRQFARQKFIIILTANNVFIGQDWLTKQNMWMHPASHMICWPEDRPALAQYAPSILVEHSSPSLDMKAQTDVFRRDRLVTAEDRQLKARKILQNPWRSTSPAPLVAAMSPIESKASTGNSNLTAGIYTILTDPRQERWKKQRMPQVAVSLEQPSTHPSVSLNALTVDPKTWNKTFDRKHIPFPEGEDPEHIAKIRFIERCIADKPAPTLFVPKPHSGEHRFCVDYRWINDFIKGRQVLAPDVQGTISRCGRARRLTKIDIIRAFNRLLMDPGDLAEPLNRLLKKDVPFEKGPEQKEAFEALKKLATKAHVLAFFKPGRPTKVDTDASGKATSDNVAADALSRKTIKNPTVKARELQDRTFALIPPEKIEPIGPIQIQGINALTTTELRGADLVDVIIAENEKQNLGQKEGLLVVPETTMDGKIFLCTALIREAHEPKAFAHAGQNKTLQLLKKEYYWQGRNSNIKRYIKNCRDCQRNKTRYDKTPRLLHPLPIPKRVWEHVVVDGKSMPKDDKGYDYV</sequence>
<protein>
    <submittedName>
        <fullName evidence="4">Uu.00g006020.m01.CDS01</fullName>
    </submittedName>
</protein>
<proteinExistence type="predicted"/>
<evidence type="ECO:0000259" key="3">
    <source>
        <dbReference type="Pfam" id="PF17921"/>
    </source>
</evidence>
<dbReference type="Gene3D" id="3.10.10.10">
    <property type="entry name" value="HIV Type 1 Reverse Transcriptase, subunit A, domain 1"/>
    <property type="match status" value="1"/>
</dbReference>
<dbReference type="AlphaFoldDB" id="A0AAI8VKV7"/>
<dbReference type="EMBL" id="CAUWAG010000008">
    <property type="protein sequence ID" value="CAJ2506472.1"/>
    <property type="molecule type" value="Genomic_DNA"/>
</dbReference>
<evidence type="ECO:0000313" key="4">
    <source>
        <dbReference type="EMBL" id="CAJ2506472.1"/>
    </source>
</evidence>
<gene>
    <name evidence="4" type="ORF">KHLLAP_LOCUS6940</name>
</gene>
<organism evidence="4 5">
    <name type="scientific">Anthostomella pinea</name>
    <dbReference type="NCBI Taxonomy" id="933095"/>
    <lineage>
        <taxon>Eukaryota</taxon>
        <taxon>Fungi</taxon>
        <taxon>Dikarya</taxon>
        <taxon>Ascomycota</taxon>
        <taxon>Pezizomycotina</taxon>
        <taxon>Sordariomycetes</taxon>
        <taxon>Xylariomycetidae</taxon>
        <taxon>Xylariales</taxon>
        <taxon>Xylariaceae</taxon>
        <taxon>Anthostomella</taxon>
    </lineage>
</organism>
<evidence type="ECO:0000256" key="1">
    <source>
        <dbReference type="ARBA" id="ARBA00004173"/>
    </source>
</evidence>
<evidence type="ECO:0000313" key="5">
    <source>
        <dbReference type="Proteomes" id="UP001295740"/>
    </source>
</evidence>
<keyword evidence="5" id="KW-1185">Reference proteome</keyword>
<comment type="caution">
    <text evidence="4">The sequence shown here is derived from an EMBL/GenBank/DDBJ whole genome shotgun (WGS) entry which is preliminary data.</text>
</comment>
<accession>A0AAI8VKV7</accession>
<dbReference type="Gene3D" id="3.30.70.270">
    <property type="match status" value="1"/>
</dbReference>
<name>A0AAI8VKV7_9PEZI</name>
<dbReference type="InterPro" id="IPR050951">
    <property type="entry name" value="Retrovirus_Pol_polyprotein"/>
</dbReference>
<dbReference type="InterPro" id="IPR043128">
    <property type="entry name" value="Rev_trsase/Diguanyl_cyclase"/>
</dbReference>
<feature type="domain" description="Integrase zinc-binding" evidence="3">
    <location>
        <begin position="471"/>
        <end position="524"/>
    </location>
</feature>
<dbReference type="GO" id="GO:0005739">
    <property type="term" value="C:mitochondrion"/>
    <property type="evidence" value="ECO:0007669"/>
    <property type="project" value="UniProtKB-SubCell"/>
</dbReference>
<dbReference type="PANTHER" id="PTHR37984">
    <property type="entry name" value="PROTEIN CBG26694"/>
    <property type="match status" value="1"/>
</dbReference>
<dbReference type="SUPFAM" id="SSF56672">
    <property type="entry name" value="DNA/RNA polymerases"/>
    <property type="match status" value="1"/>
</dbReference>
<dbReference type="Gene3D" id="1.10.340.70">
    <property type="match status" value="1"/>
</dbReference>